<dbReference type="Proteomes" id="UP000253517">
    <property type="component" value="Unassembled WGS sequence"/>
</dbReference>
<dbReference type="Pfam" id="PF04397">
    <property type="entry name" value="LytTR"/>
    <property type="match status" value="1"/>
</dbReference>
<accession>A0A369A8H6</accession>
<dbReference type="SMART" id="SM00850">
    <property type="entry name" value="LytTR"/>
    <property type="match status" value="1"/>
</dbReference>
<sequence>MKKIKAVIVDDEQHALDALDIQIARCNADVEVLAKFSNPEEAVRYLKNNEIDILFLDIEMPRMNGFQLLAQWEQPPFEVIFTTAYDQFAVDAFRVSAFDYLLKPVDRELLTKVFRNFKKNQNKGVSLEQLALLKELINKQEKSPIKIPLPVSEGLIFIEQKDIIRCEGDAGYTYIYLNNEKPILLSKTLKDVEEQLFKDSGFIRVHQSHLINPQYLKKYIKSEGGYLIMTDGKQIPLSRKKKEDFLDLFR</sequence>
<keyword evidence="5" id="KW-1185">Reference proteome</keyword>
<proteinExistence type="predicted"/>
<dbReference type="InterPro" id="IPR046947">
    <property type="entry name" value="LytR-like"/>
</dbReference>
<dbReference type="PROSITE" id="PS50930">
    <property type="entry name" value="HTH_LYTTR"/>
    <property type="match status" value="1"/>
</dbReference>
<name>A0A369A8H6_9FLAO</name>
<dbReference type="InterPro" id="IPR011006">
    <property type="entry name" value="CheY-like_superfamily"/>
</dbReference>
<protein>
    <submittedName>
        <fullName evidence="4">LytTR family two component transcriptional regulator</fullName>
    </submittedName>
</protein>
<dbReference type="PANTHER" id="PTHR37299:SF1">
    <property type="entry name" value="STAGE 0 SPORULATION PROTEIN A HOMOLOG"/>
    <property type="match status" value="1"/>
</dbReference>
<dbReference type="Gene3D" id="3.40.50.2300">
    <property type="match status" value="1"/>
</dbReference>
<evidence type="ECO:0000256" key="1">
    <source>
        <dbReference type="PROSITE-ProRule" id="PRU00169"/>
    </source>
</evidence>
<dbReference type="InterPro" id="IPR001789">
    <property type="entry name" value="Sig_transdc_resp-reg_receiver"/>
</dbReference>
<evidence type="ECO:0000313" key="5">
    <source>
        <dbReference type="Proteomes" id="UP000253517"/>
    </source>
</evidence>
<evidence type="ECO:0000259" key="2">
    <source>
        <dbReference type="PROSITE" id="PS50110"/>
    </source>
</evidence>
<feature type="domain" description="Response regulatory" evidence="2">
    <location>
        <begin position="5"/>
        <end position="118"/>
    </location>
</feature>
<dbReference type="SUPFAM" id="SSF52172">
    <property type="entry name" value="CheY-like"/>
    <property type="match status" value="1"/>
</dbReference>
<dbReference type="Gene3D" id="2.40.50.1020">
    <property type="entry name" value="LytTr DNA-binding domain"/>
    <property type="match status" value="1"/>
</dbReference>
<keyword evidence="1" id="KW-0597">Phosphoprotein</keyword>
<evidence type="ECO:0000259" key="3">
    <source>
        <dbReference type="PROSITE" id="PS50930"/>
    </source>
</evidence>
<feature type="modified residue" description="4-aspartylphosphate" evidence="1">
    <location>
        <position position="57"/>
    </location>
</feature>
<dbReference type="AlphaFoldDB" id="A0A369A8H6"/>
<dbReference type="PANTHER" id="PTHR37299">
    <property type="entry name" value="TRANSCRIPTIONAL REGULATOR-RELATED"/>
    <property type="match status" value="1"/>
</dbReference>
<dbReference type="GO" id="GO:0003677">
    <property type="term" value="F:DNA binding"/>
    <property type="evidence" value="ECO:0007669"/>
    <property type="project" value="InterPro"/>
</dbReference>
<dbReference type="InterPro" id="IPR007492">
    <property type="entry name" value="LytTR_DNA-bd_dom"/>
</dbReference>
<reference evidence="4 5" key="1">
    <citation type="submission" date="2018-07" db="EMBL/GenBank/DDBJ databases">
        <title>Genomic Encyclopedia of Type Strains, Phase IV (KMG-IV): sequencing the most valuable type-strain genomes for metagenomic binning, comparative biology and taxonomic classification.</title>
        <authorList>
            <person name="Goeker M."/>
        </authorList>
    </citation>
    <scope>NUCLEOTIDE SEQUENCE [LARGE SCALE GENOMIC DNA]</scope>
    <source>
        <strain evidence="4 5">DSM 21410</strain>
    </source>
</reference>
<dbReference type="SMART" id="SM00448">
    <property type="entry name" value="REC"/>
    <property type="match status" value="1"/>
</dbReference>
<gene>
    <name evidence="4" type="ORF">DES35_101907</name>
</gene>
<dbReference type="RefSeq" id="WP_114365905.1">
    <property type="nucleotide sequence ID" value="NZ_BHZF01000001.1"/>
</dbReference>
<dbReference type="PROSITE" id="PS50110">
    <property type="entry name" value="RESPONSE_REGULATORY"/>
    <property type="match status" value="1"/>
</dbReference>
<organism evidence="4 5">
    <name type="scientific">Schleiferia thermophila</name>
    <dbReference type="NCBI Taxonomy" id="884107"/>
    <lineage>
        <taxon>Bacteria</taxon>
        <taxon>Pseudomonadati</taxon>
        <taxon>Bacteroidota</taxon>
        <taxon>Flavobacteriia</taxon>
        <taxon>Flavobacteriales</taxon>
        <taxon>Schleiferiaceae</taxon>
        <taxon>Schleiferia</taxon>
    </lineage>
</organism>
<comment type="caution">
    <text evidence="4">The sequence shown here is derived from an EMBL/GenBank/DDBJ whole genome shotgun (WGS) entry which is preliminary data.</text>
</comment>
<dbReference type="EMBL" id="QPJS01000001">
    <property type="protein sequence ID" value="RCX05619.1"/>
    <property type="molecule type" value="Genomic_DNA"/>
</dbReference>
<evidence type="ECO:0000313" key="4">
    <source>
        <dbReference type="EMBL" id="RCX05619.1"/>
    </source>
</evidence>
<dbReference type="GO" id="GO:0000156">
    <property type="term" value="F:phosphorelay response regulator activity"/>
    <property type="evidence" value="ECO:0007669"/>
    <property type="project" value="InterPro"/>
</dbReference>
<dbReference type="Pfam" id="PF00072">
    <property type="entry name" value="Response_reg"/>
    <property type="match status" value="1"/>
</dbReference>
<feature type="domain" description="HTH LytTR-type" evidence="3">
    <location>
        <begin position="147"/>
        <end position="250"/>
    </location>
</feature>